<feature type="region of interest" description="Disordered" evidence="1">
    <location>
        <begin position="57"/>
        <end position="101"/>
    </location>
</feature>
<protein>
    <submittedName>
        <fullName evidence="2">Uncharacterized protein</fullName>
    </submittedName>
</protein>
<proteinExistence type="predicted"/>
<comment type="caution">
    <text evidence="2">The sequence shown here is derived from an EMBL/GenBank/DDBJ whole genome shotgun (WGS) entry which is preliminary data.</text>
</comment>
<evidence type="ECO:0000256" key="1">
    <source>
        <dbReference type="SAM" id="MobiDB-lite"/>
    </source>
</evidence>
<dbReference type="EMBL" id="JACSDY010000004">
    <property type="protein sequence ID" value="KAF7429657.1"/>
    <property type="molecule type" value="Genomic_DNA"/>
</dbReference>
<evidence type="ECO:0000313" key="3">
    <source>
        <dbReference type="Proteomes" id="UP000600918"/>
    </source>
</evidence>
<accession>A0A834UC74</accession>
<reference evidence="2" key="1">
    <citation type="journal article" date="2020" name="G3 (Bethesda)">
        <title>High-Quality Assemblies for Three Invasive Social Wasps from the &lt;i&gt;Vespula&lt;/i&gt; Genus.</title>
        <authorList>
            <person name="Harrop T.W.R."/>
            <person name="Guhlin J."/>
            <person name="McLaughlin G.M."/>
            <person name="Permina E."/>
            <person name="Stockwell P."/>
            <person name="Gilligan J."/>
            <person name="Le Lec M.F."/>
            <person name="Gruber M.A.M."/>
            <person name="Quinn O."/>
            <person name="Lovegrove M."/>
            <person name="Duncan E.J."/>
            <person name="Remnant E.J."/>
            <person name="Van Eeckhoven J."/>
            <person name="Graham B."/>
            <person name="Knapp R.A."/>
            <person name="Langford K.W."/>
            <person name="Kronenberg Z."/>
            <person name="Press M.O."/>
            <person name="Eacker S.M."/>
            <person name="Wilson-Rankin E.E."/>
            <person name="Purcell J."/>
            <person name="Lester P.J."/>
            <person name="Dearden P.K."/>
        </authorList>
    </citation>
    <scope>NUCLEOTIDE SEQUENCE</scope>
    <source>
        <strain evidence="2">Volc-1</strain>
    </source>
</reference>
<organism evidence="2 3">
    <name type="scientific">Vespula pensylvanica</name>
    <name type="common">Western yellow jacket</name>
    <name type="synonym">Wasp</name>
    <dbReference type="NCBI Taxonomy" id="30213"/>
    <lineage>
        <taxon>Eukaryota</taxon>
        <taxon>Metazoa</taxon>
        <taxon>Ecdysozoa</taxon>
        <taxon>Arthropoda</taxon>
        <taxon>Hexapoda</taxon>
        <taxon>Insecta</taxon>
        <taxon>Pterygota</taxon>
        <taxon>Neoptera</taxon>
        <taxon>Endopterygota</taxon>
        <taxon>Hymenoptera</taxon>
        <taxon>Apocrita</taxon>
        <taxon>Aculeata</taxon>
        <taxon>Vespoidea</taxon>
        <taxon>Vespidae</taxon>
        <taxon>Vespinae</taxon>
        <taxon>Vespula</taxon>
    </lineage>
</organism>
<keyword evidence="3" id="KW-1185">Reference proteome</keyword>
<feature type="compositionally biased region" description="Acidic residues" evidence="1">
    <location>
        <begin position="69"/>
        <end position="91"/>
    </location>
</feature>
<gene>
    <name evidence="2" type="ORF">H0235_006055</name>
</gene>
<name>A0A834UC74_VESPE</name>
<dbReference type="AlphaFoldDB" id="A0A834UC74"/>
<dbReference type="Proteomes" id="UP000600918">
    <property type="component" value="Unassembled WGS sequence"/>
</dbReference>
<evidence type="ECO:0000313" key="2">
    <source>
        <dbReference type="EMBL" id="KAF7429657.1"/>
    </source>
</evidence>
<sequence>MEFELFSLGSRCSQRNSRTWKSLTERRWILDLSTILHGYDRTGFSSNKANALSFTVTRRSMKAHSRNEENEETEENEEEEEEEEEVEEEEIVGSMEVEKFR</sequence>